<sequence>MARSTGSAPRRRRSDPPSVRPAEEPILSGVATVPSTTRGRRTRAALITAAREVFEELGFRDARISDISARAGTSYGVFYHYFDSKESVLDELFTSVTGEMYNASQAKAGSGGTVVDRIRASNRQYLTVAARNARLIAMIEELAYRDPQFRELKLRIREPFLRRNEAGIRRLQEQGLADPHLDAGTAASMLGGMIEHFTLLWFFHGVEYDEAVAVETLTRLWAQSLGLRLDASGQLDSANPV</sequence>
<feature type="DNA-binding region" description="H-T-H motif" evidence="4">
    <location>
        <begin position="63"/>
        <end position="82"/>
    </location>
</feature>
<dbReference type="GO" id="GO:0003700">
    <property type="term" value="F:DNA-binding transcription factor activity"/>
    <property type="evidence" value="ECO:0007669"/>
    <property type="project" value="TreeGrafter"/>
</dbReference>
<keyword evidence="2 4" id="KW-0238">DNA-binding</keyword>
<dbReference type="PRINTS" id="PR00455">
    <property type="entry name" value="HTHTETR"/>
</dbReference>
<dbReference type="SUPFAM" id="SSF48498">
    <property type="entry name" value="Tetracyclin repressor-like, C-terminal domain"/>
    <property type="match status" value="1"/>
</dbReference>
<gene>
    <name evidence="7" type="ORF">EV378_6261</name>
</gene>
<dbReference type="InterPro" id="IPR001647">
    <property type="entry name" value="HTH_TetR"/>
</dbReference>
<keyword evidence="1" id="KW-0805">Transcription regulation</keyword>
<dbReference type="PROSITE" id="PS50977">
    <property type="entry name" value="HTH_TETR_2"/>
    <property type="match status" value="1"/>
</dbReference>
<organism evidence="7 8">
    <name type="scientific">Pseudonocardia endophytica</name>
    <dbReference type="NCBI Taxonomy" id="401976"/>
    <lineage>
        <taxon>Bacteria</taxon>
        <taxon>Bacillati</taxon>
        <taxon>Actinomycetota</taxon>
        <taxon>Actinomycetes</taxon>
        <taxon>Pseudonocardiales</taxon>
        <taxon>Pseudonocardiaceae</taxon>
        <taxon>Pseudonocardia</taxon>
    </lineage>
</organism>
<proteinExistence type="predicted"/>
<dbReference type="EMBL" id="SMFZ01000002">
    <property type="protein sequence ID" value="TCK22260.1"/>
    <property type="molecule type" value="Genomic_DNA"/>
</dbReference>
<dbReference type="SUPFAM" id="SSF46689">
    <property type="entry name" value="Homeodomain-like"/>
    <property type="match status" value="1"/>
</dbReference>
<dbReference type="AlphaFoldDB" id="A0A4R1HPD9"/>
<evidence type="ECO:0000313" key="8">
    <source>
        <dbReference type="Proteomes" id="UP000295560"/>
    </source>
</evidence>
<protein>
    <submittedName>
        <fullName evidence="7">TetR family transcriptional regulator</fullName>
    </submittedName>
</protein>
<evidence type="ECO:0000256" key="5">
    <source>
        <dbReference type="SAM" id="MobiDB-lite"/>
    </source>
</evidence>
<feature type="region of interest" description="Disordered" evidence="5">
    <location>
        <begin position="1"/>
        <end position="38"/>
    </location>
</feature>
<dbReference type="GO" id="GO:0000976">
    <property type="term" value="F:transcription cis-regulatory region binding"/>
    <property type="evidence" value="ECO:0007669"/>
    <property type="project" value="TreeGrafter"/>
</dbReference>
<dbReference type="InterPro" id="IPR036271">
    <property type="entry name" value="Tet_transcr_reg_TetR-rel_C_sf"/>
</dbReference>
<dbReference type="Pfam" id="PF00440">
    <property type="entry name" value="TetR_N"/>
    <property type="match status" value="1"/>
</dbReference>
<evidence type="ECO:0000256" key="2">
    <source>
        <dbReference type="ARBA" id="ARBA00023125"/>
    </source>
</evidence>
<evidence type="ECO:0000256" key="4">
    <source>
        <dbReference type="PROSITE-ProRule" id="PRU00335"/>
    </source>
</evidence>
<name>A0A4R1HPD9_PSEEN</name>
<keyword evidence="3" id="KW-0804">Transcription</keyword>
<dbReference type="Gene3D" id="1.10.357.10">
    <property type="entry name" value="Tetracycline Repressor, domain 2"/>
    <property type="match status" value="1"/>
</dbReference>
<dbReference type="InterPro" id="IPR050109">
    <property type="entry name" value="HTH-type_TetR-like_transc_reg"/>
</dbReference>
<comment type="caution">
    <text evidence="7">The sequence shown here is derived from an EMBL/GenBank/DDBJ whole genome shotgun (WGS) entry which is preliminary data.</text>
</comment>
<feature type="domain" description="HTH tetR-type" evidence="6">
    <location>
        <begin position="40"/>
        <end position="100"/>
    </location>
</feature>
<evidence type="ECO:0000256" key="3">
    <source>
        <dbReference type="ARBA" id="ARBA00023163"/>
    </source>
</evidence>
<dbReference type="PANTHER" id="PTHR30055">
    <property type="entry name" value="HTH-TYPE TRANSCRIPTIONAL REGULATOR RUTR"/>
    <property type="match status" value="1"/>
</dbReference>
<dbReference type="InterPro" id="IPR009057">
    <property type="entry name" value="Homeodomain-like_sf"/>
</dbReference>
<evidence type="ECO:0000259" key="6">
    <source>
        <dbReference type="PROSITE" id="PS50977"/>
    </source>
</evidence>
<keyword evidence="8" id="KW-1185">Reference proteome</keyword>
<evidence type="ECO:0000256" key="1">
    <source>
        <dbReference type="ARBA" id="ARBA00023015"/>
    </source>
</evidence>
<dbReference type="Proteomes" id="UP000295560">
    <property type="component" value="Unassembled WGS sequence"/>
</dbReference>
<accession>A0A4R1HPD9</accession>
<dbReference type="Gene3D" id="1.10.10.60">
    <property type="entry name" value="Homeodomain-like"/>
    <property type="match status" value="1"/>
</dbReference>
<evidence type="ECO:0000313" key="7">
    <source>
        <dbReference type="EMBL" id="TCK22260.1"/>
    </source>
</evidence>
<reference evidence="7 8" key="1">
    <citation type="submission" date="2019-03" db="EMBL/GenBank/DDBJ databases">
        <title>Sequencing the genomes of 1000 actinobacteria strains.</title>
        <authorList>
            <person name="Klenk H.-P."/>
        </authorList>
    </citation>
    <scope>NUCLEOTIDE SEQUENCE [LARGE SCALE GENOMIC DNA]</scope>
    <source>
        <strain evidence="7 8">DSM 44969</strain>
    </source>
</reference>
<dbReference type="RefSeq" id="WP_207908914.1">
    <property type="nucleotide sequence ID" value="NZ_SMFZ01000002.1"/>
</dbReference>
<dbReference type="PANTHER" id="PTHR30055:SF234">
    <property type="entry name" value="HTH-TYPE TRANSCRIPTIONAL REGULATOR BETI"/>
    <property type="match status" value="1"/>
</dbReference>